<protein>
    <recommendedName>
        <fullName evidence="3">Phage protein</fullName>
    </recommendedName>
</protein>
<organism evidence="1 2">
    <name type="scientific">Comamonas testosteroni</name>
    <name type="common">Pseudomonas testosteroni</name>
    <dbReference type="NCBI Taxonomy" id="285"/>
    <lineage>
        <taxon>Bacteria</taxon>
        <taxon>Pseudomonadati</taxon>
        <taxon>Pseudomonadota</taxon>
        <taxon>Betaproteobacteria</taxon>
        <taxon>Burkholderiales</taxon>
        <taxon>Comamonadaceae</taxon>
        <taxon>Comamonas</taxon>
    </lineage>
</organism>
<name>A0A096FD93_COMTE</name>
<reference evidence="1 2" key="1">
    <citation type="submission" date="2013-09" db="EMBL/GenBank/DDBJ databases">
        <title>High correlation between genotypes and phenotypes of environmental bacteria Comamonas testosteroni strains.</title>
        <authorList>
            <person name="Liu L."/>
            <person name="Zhu W."/>
            <person name="Xia X."/>
            <person name="Xu B."/>
            <person name="Luo M."/>
            <person name="Wang G."/>
        </authorList>
    </citation>
    <scope>NUCLEOTIDE SEQUENCE [LARGE SCALE GENOMIC DNA]</scope>
    <source>
        <strain evidence="1 2">JL40</strain>
    </source>
</reference>
<dbReference type="RefSeq" id="WP_034371698.1">
    <property type="nucleotide sequence ID" value="NZ_AWOR01000057.1"/>
</dbReference>
<evidence type="ECO:0008006" key="3">
    <source>
        <dbReference type="Google" id="ProtNLM"/>
    </source>
</evidence>
<dbReference type="EMBL" id="AWOR01000057">
    <property type="protein sequence ID" value="KGH27753.1"/>
    <property type="molecule type" value="Genomic_DNA"/>
</dbReference>
<accession>A0A096FD93</accession>
<evidence type="ECO:0000313" key="1">
    <source>
        <dbReference type="EMBL" id="KGH27753.1"/>
    </source>
</evidence>
<comment type="caution">
    <text evidence="1">The sequence shown here is derived from an EMBL/GenBank/DDBJ whole genome shotgun (WGS) entry which is preliminary data.</text>
</comment>
<gene>
    <name evidence="1" type="ORF">P353_17150</name>
</gene>
<dbReference type="AlphaFoldDB" id="A0A096FD93"/>
<sequence>MQITSSIKGLKPVQTLMDRLSRSKVREASVKAVNDAGFEVRRAMQEEMRSVFDRPTDYILRSPMLKMATVDKPMATIEPEYMGGKGVDPKKILKAQNLGGKRRDKRSEVALRRAGILPKGYQTAIPAEPFPGSEDRYGNLKGGFIVQLLSYFRSFGEQGYRANMTDARRKALQLRGGAGVRKVGPNIGRRYILAYGKLRGGARWTAKGENDRRASNLAPGIWAVVGSSGADIRPVLMFVRSGNYQERLDMEKVGQRADVENYLSRRIRYRMRQAAGV</sequence>
<proteinExistence type="predicted"/>
<evidence type="ECO:0000313" key="2">
    <source>
        <dbReference type="Proteomes" id="UP000029553"/>
    </source>
</evidence>
<dbReference type="Proteomes" id="UP000029553">
    <property type="component" value="Unassembled WGS sequence"/>
</dbReference>